<protein>
    <submittedName>
        <fullName evidence="4">Response regulator</fullName>
    </submittedName>
</protein>
<dbReference type="PANTHER" id="PTHR44591">
    <property type="entry name" value="STRESS RESPONSE REGULATOR PROTEIN 1"/>
    <property type="match status" value="1"/>
</dbReference>
<dbReference type="PANTHER" id="PTHR44591:SF23">
    <property type="entry name" value="CHEY SUBFAMILY"/>
    <property type="match status" value="1"/>
</dbReference>
<dbReference type="CDD" id="cd17535">
    <property type="entry name" value="REC_NarL-like"/>
    <property type="match status" value="1"/>
</dbReference>
<feature type="modified residue" description="4-aspartylphosphate" evidence="2">
    <location>
        <position position="52"/>
    </location>
</feature>
<dbReference type="InterPro" id="IPR001789">
    <property type="entry name" value="Sig_transdc_resp-reg_receiver"/>
</dbReference>
<keyword evidence="1 2" id="KW-0597">Phosphoprotein</keyword>
<evidence type="ECO:0000259" key="3">
    <source>
        <dbReference type="PROSITE" id="PS50110"/>
    </source>
</evidence>
<evidence type="ECO:0000256" key="2">
    <source>
        <dbReference type="PROSITE-ProRule" id="PRU00169"/>
    </source>
</evidence>
<dbReference type="InterPro" id="IPR011006">
    <property type="entry name" value="CheY-like_superfamily"/>
</dbReference>
<reference evidence="4 5" key="1">
    <citation type="submission" date="2024-02" db="EMBL/GenBank/DDBJ databases">
        <title>Seven novel Bacillus-like species.</title>
        <authorList>
            <person name="Liu G."/>
        </authorList>
    </citation>
    <scope>NUCLEOTIDE SEQUENCE [LARGE SCALE GENOMIC DNA]</scope>
    <source>
        <strain evidence="4 5">FJAT-53654</strain>
    </source>
</reference>
<name>A0ABZ2MSG4_9BACI</name>
<gene>
    <name evidence="4" type="ORF">WCV66_24540</name>
</gene>
<dbReference type="Proteomes" id="UP001368328">
    <property type="component" value="Chromosome"/>
</dbReference>
<dbReference type="Gene3D" id="3.40.50.2300">
    <property type="match status" value="1"/>
</dbReference>
<dbReference type="Pfam" id="PF00072">
    <property type="entry name" value="Response_reg"/>
    <property type="match status" value="1"/>
</dbReference>
<dbReference type="PROSITE" id="PS50110">
    <property type="entry name" value="RESPONSE_REGULATORY"/>
    <property type="match status" value="1"/>
</dbReference>
<dbReference type="EMBL" id="CP147403">
    <property type="protein sequence ID" value="WXB88331.1"/>
    <property type="molecule type" value="Genomic_DNA"/>
</dbReference>
<evidence type="ECO:0000256" key="1">
    <source>
        <dbReference type="ARBA" id="ARBA00022553"/>
    </source>
</evidence>
<evidence type="ECO:0000313" key="5">
    <source>
        <dbReference type="Proteomes" id="UP001368328"/>
    </source>
</evidence>
<accession>A0ABZ2MSG4</accession>
<sequence>MSYRASAIALAEIMQNAPLAVTQAKYAFNEASDGEEAILRAEQRRPDIILMDISMPNGLDGFTATEEITKHNKDTKIILLSMHDVEILYTKGYST</sequence>
<keyword evidence="5" id="KW-1185">Reference proteome</keyword>
<dbReference type="InterPro" id="IPR050595">
    <property type="entry name" value="Bact_response_regulator"/>
</dbReference>
<organism evidence="4 5">
    <name type="scientific">Metabacillus rhizosphaerae</name>
    <dbReference type="NCBI Taxonomy" id="3117747"/>
    <lineage>
        <taxon>Bacteria</taxon>
        <taxon>Bacillati</taxon>
        <taxon>Bacillota</taxon>
        <taxon>Bacilli</taxon>
        <taxon>Bacillales</taxon>
        <taxon>Bacillaceae</taxon>
        <taxon>Metabacillus</taxon>
    </lineage>
</organism>
<dbReference type="SUPFAM" id="SSF52172">
    <property type="entry name" value="CheY-like"/>
    <property type="match status" value="1"/>
</dbReference>
<proteinExistence type="predicted"/>
<dbReference type="InterPro" id="IPR058245">
    <property type="entry name" value="NreC/VraR/RcsB-like_REC"/>
</dbReference>
<feature type="domain" description="Response regulatory" evidence="3">
    <location>
        <begin position="1"/>
        <end position="95"/>
    </location>
</feature>
<evidence type="ECO:0000313" key="4">
    <source>
        <dbReference type="EMBL" id="WXB88331.1"/>
    </source>
</evidence>
<dbReference type="RefSeq" id="WP_338787221.1">
    <property type="nucleotide sequence ID" value="NZ_CP147403.1"/>
</dbReference>